<gene>
    <name evidence="1" type="ORF">IHE45_07G065600</name>
</gene>
<dbReference type="EMBL" id="CM037017">
    <property type="protein sequence ID" value="KAH7677179.1"/>
    <property type="molecule type" value="Genomic_DNA"/>
</dbReference>
<proteinExistence type="predicted"/>
<comment type="caution">
    <text evidence="1">The sequence shown here is derived from an EMBL/GenBank/DDBJ whole genome shotgun (WGS) entry which is preliminary data.</text>
</comment>
<dbReference type="Proteomes" id="UP000827976">
    <property type="component" value="Chromosome 7"/>
</dbReference>
<reference evidence="2" key="1">
    <citation type="journal article" date="2022" name="Nat. Commun.">
        <title>Chromosome evolution and the genetic basis of agronomically important traits in greater yam.</title>
        <authorList>
            <person name="Bredeson J.V."/>
            <person name="Lyons J.B."/>
            <person name="Oniyinde I.O."/>
            <person name="Okereke N.R."/>
            <person name="Kolade O."/>
            <person name="Nnabue I."/>
            <person name="Nwadili C.O."/>
            <person name="Hribova E."/>
            <person name="Parker M."/>
            <person name="Nwogha J."/>
            <person name="Shu S."/>
            <person name="Carlson J."/>
            <person name="Kariba R."/>
            <person name="Muthemba S."/>
            <person name="Knop K."/>
            <person name="Barton G.J."/>
            <person name="Sherwood A.V."/>
            <person name="Lopez-Montes A."/>
            <person name="Asiedu R."/>
            <person name="Jamnadass R."/>
            <person name="Muchugi A."/>
            <person name="Goodstein D."/>
            <person name="Egesi C.N."/>
            <person name="Featherston J."/>
            <person name="Asfaw A."/>
            <person name="Simpson G.G."/>
            <person name="Dolezel J."/>
            <person name="Hendre P.S."/>
            <person name="Van Deynze A."/>
            <person name="Kumar P.L."/>
            <person name="Obidiegwu J.E."/>
            <person name="Bhattacharjee R."/>
            <person name="Rokhsar D.S."/>
        </authorList>
    </citation>
    <scope>NUCLEOTIDE SEQUENCE [LARGE SCALE GENOMIC DNA]</scope>
    <source>
        <strain evidence="2">cv. TDa95/00328</strain>
    </source>
</reference>
<evidence type="ECO:0000313" key="2">
    <source>
        <dbReference type="Proteomes" id="UP000827976"/>
    </source>
</evidence>
<name>A0ACB7VRJ1_DIOAL</name>
<protein>
    <submittedName>
        <fullName evidence="1">Uncharacterized protein</fullName>
    </submittedName>
</protein>
<organism evidence="1 2">
    <name type="scientific">Dioscorea alata</name>
    <name type="common">Purple yam</name>
    <dbReference type="NCBI Taxonomy" id="55571"/>
    <lineage>
        <taxon>Eukaryota</taxon>
        <taxon>Viridiplantae</taxon>
        <taxon>Streptophyta</taxon>
        <taxon>Embryophyta</taxon>
        <taxon>Tracheophyta</taxon>
        <taxon>Spermatophyta</taxon>
        <taxon>Magnoliopsida</taxon>
        <taxon>Liliopsida</taxon>
        <taxon>Dioscoreales</taxon>
        <taxon>Dioscoreaceae</taxon>
        <taxon>Dioscorea</taxon>
    </lineage>
</organism>
<accession>A0ACB7VRJ1</accession>
<evidence type="ECO:0000313" key="1">
    <source>
        <dbReference type="EMBL" id="KAH7677179.1"/>
    </source>
</evidence>
<keyword evidence="2" id="KW-1185">Reference proteome</keyword>
<sequence length="152" mass="16654">MKVYGIKLRLISLYKFFIIFYNYVIKQSILPSSSSLSLSRHPFLPPPISSITSPPPPRQPPTPPKKAPFKDRATARSTAGGATFARPFSVPPASSSSHANLRTNPTAKPSSGFSTKPNLHHRRHWLRHHPASSSPVRLVGWAPCPAVSIAEN</sequence>